<evidence type="ECO:0000259" key="8">
    <source>
        <dbReference type="Pfam" id="PF02836"/>
    </source>
</evidence>
<organism evidence="10 11">
    <name type="scientific">Actinomadura sediminis</name>
    <dbReference type="NCBI Taxonomy" id="1038904"/>
    <lineage>
        <taxon>Bacteria</taxon>
        <taxon>Bacillati</taxon>
        <taxon>Actinomycetota</taxon>
        <taxon>Actinomycetes</taxon>
        <taxon>Streptosporangiales</taxon>
        <taxon>Thermomonosporaceae</taxon>
        <taxon>Actinomadura</taxon>
    </lineage>
</organism>
<dbReference type="InterPro" id="IPR036156">
    <property type="entry name" value="Beta-gal/glucu_dom_sf"/>
</dbReference>
<dbReference type="InterPro" id="IPR006102">
    <property type="entry name" value="Ig-like_GH2"/>
</dbReference>
<feature type="domain" description="Glycoside hydrolase family 2 immunoglobulin-like beta-sandwich" evidence="7">
    <location>
        <begin position="179"/>
        <end position="272"/>
    </location>
</feature>
<dbReference type="PANTHER" id="PTHR10066">
    <property type="entry name" value="BETA-GLUCURONIDASE"/>
    <property type="match status" value="1"/>
</dbReference>
<dbReference type="Pfam" id="PF02837">
    <property type="entry name" value="Glyco_hydro_2_N"/>
    <property type="match status" value="1"/>
</dbReference>
<dbReference type="InterPro" id="IPR023230">
    <property type="entry name" value="Glyco_hydro_2_CS"/>
</dbReference>
<dbReference type="InterPro" id="IPR006103">
    <property type="entry name" value="Glyco_hydro_2_cat"/>
</dbReference>
<feature type="domain" description="Glycosyl hydrolases family 2 sugar binding" evidence="9">
    <location>
        <begin position="14"/>
        <end position="177"/>
    </location>
</feature>
<dbReference type="SUPFAM" id="SSF49303">
    <property type="entry name" value="beta-Galactosidase/glucuronidase domain"/>
    <property type="match status" value="1"/>
</dbReference>
<dbReference type="InterPro" id="IPR006101">
    <property type="entry name" value="Glyco_hydro_2"/>
</dbReference>
<keyword evidence="4 6" id="KW-0378">Hydrolase</keyword>
<sequence length="596" mass="66446">MLKPRSTPTREQVNLDGLWRFALDGAARPEPWKGPLDTRLEAAVPASYNDLFTDPAIRDHVGWVWYQRTARVPRGWTDERVLLRVDAATHEGRVYVDGVLVAEHVGGYTPFEADITGHVRAGDEFRLTIGVNNELSNVTIPPGTVTVARSGRREQQYKHDFYNYAGLARSIWLHSVPPVHVTDVTITTGLDGTTGTVGYSVETNSSAPVRVRALDADGAEVAAAAGATGALRIDGATPWRPGAGYLYELVIEVLDEDGGGVLDVYREPFGVRTVEVRGTEFLINGEPFYFTGFGKHEDAPVRGKGHDNAHLVHDFQLLEWIGANSFRTSHYPYAEEVLEFADRHGIVVIDETAAVGLNLAVQGGLTGRPHDPTWAPENFGAATRDAHARHLRELIARDKNHPSVVMWCLANESSSAEEGAREYFEPLVELTRELDPTRPITHTAWLGATGDNDLIADLFDVVTVNRYYGWYIANGDLEAAEQYLEHDLRGWVEKFGKPVMMGEYGADTLPGLHSVWDVPWTEEYQRAYFEMNHRVFDRFEAFVGEHVWNFADFATSNGIHRVDGNKKGVFTRDRRPKSAAHALRARWTGLNGRKPR</sequence>
<dbReference type="InterPro" id="IPR013783">
    <property type="entry name" value="Ig-like_fold"/>
</dbReference>
<dbReference type="PROSITE" id="PS00719">
    <property type="entry name" value="GLYCOSYL_HYDROL_F2_1"/>
    <property type="match status" value="1"/>
</dbReference>
<dbReference type="NCBIfam" id="NF007538">
    <property type="entry name" value="PRK10150.1"/>
    <property type="match status" value="1"/>
</dbReference>
<evidence type="ECO:0000313" key="10">
    <source>
        <dbReference type="EMBL" id="MFD0899298.1"/>
    </source>
</evidence>
<protein>
    <recommendedName>
        <fullName evidence="3">Beta-glucuronidase</fullName>
        <ecNumber evidence="2">3.2.1.31</ecNumber>
    </recommendedName>
</protein>
<dbReference type="InterPro" id="IPR017853">
    <property type="entry name" value="GH"/>
</dbReference>
<evidence type="ECO:0000256" key="6">
    <source>
        <dbReference type="RuleBase" id="RU361154"/>
    </source>
</evidence>
<dbReference type="InterPro" id="IPR008979">
    <property type="entry name" value="Galactose-bd-like_sf"/>
</dbReference>
<evidence type="ECO:0000256" key="5">
    <source>
        <dbReference type="ARBA" id="ARBA00023295"/>
    </source>
</evidence>
<dbReference type="PANTHER" id="PTHR10066:SF67">
    <property type="entry name" value="BETA-GLUCURONIDASE"/>
    <property type="match status" value="1"/>
</dbReference>
<evidence type="ECO:0000256" key="2">
    <source>
        <dbReference type="ARBA" id="ARBA00012761"/>
    </source>
</evidence>
<evidence type="ECO:0000313" key="11">
    <source>
        <dbReference type="Proteomes" id="UP001596972"/>
    </source>
</evidence>
<gene>
    <name evidence="10" type="primary">uidA</name>
    <name evidence="10" type="ORF">ACFQ11_02750</name>
</gene>
<feature type="domain" description="Glycoside hydrolase family 2 catalytic" evidence="8">
    <location>
        <begin position="274"/>
        <end position="590"/>
    </location>
</feature>
<dbReference type="Pfam" id="PF02836">
    <property type="entry name" value="Glyco_hydro_2_C"/>
    <property type="match status" value="1"/>
</dbReference>
<dbReference type="Gene3D" id="2.60.40.10">
    <property type="entry name" value="Immunoglobulins"/>
    <property type="match status" value="1"/>
</dbReference>
<dbReference type="RefSeq" id="WP_378296126.1">
    <property type="nucleotide sequence ID" value="NZ_JBHTJA010000002.1"/>
</dbReference>
<dbReference type="EC" id="3.2.1.31" evidence="2"/>
<comment type="caution">
    <text evidence="10">The sequence shown here is derived from an EMBL/GenBank/DDBJ whole genome shotgun (WGS) entry which is preliminary data.</text>
</comment>
<keyword evidence="5 6" id="KW-0326">Glycosidase</keyword>
<dbReference type="SUPFAM" id="SSF51445">
    <property type="entry name" value="(Trans)glycosidases"/>
    <property type="match status" value="1"/>
</dbReference>
<dbReference type="Proteomes" id="UP001596972">
    <property type="component" value="Unassembled WGS sequence"/>
</dbReference>
<reference evidence="11" key="1">
    <citation type="journal article" date="2019" name="Int. J. Syst. Evol. Microbiol.">
        <title>The Global Catalogue of Microorganisms (GCM) 10K type strain sequencing project: providing services to taxonomists for standard genome sequencing and annotation.</title>
        <authorList>
            <consortium name="The Broad Institute Genomics Platform"/>
            <consortium name="The Broad Institute Genome Sequencing Center for Infectious Disease"/>
            <person name="Wu L."/>
            <person name="Ma J."/>
        </authorList>
    </citation>
    <scope>NUCLEOTIDE SEQUENCE [LARGE SCALE GENOMIC DNA]</scope>
    <source>
        <strain evidence="11">JCM 31202</strain>
    </source>
</reference>
<dbReference type="GO" id="GO:0004566">
    <property type="term" value="F:beta-glucuronidase activity"/>
    <property type="evidence" value="ECO:0007669"/>
    <property type="project" value="UniProtKB-EC"/>
</dbReference>
<dbReference type="InterPro" id="IPR006104">
    <property type="entry name" value="Glyco_hydro_2_N"/>
</dbReference>
<evidence type="ECO:0000256" key="3">
    <source>
        <dbReference type="ARBA" id="ARBA00016205"/>
    </source>
</evidence>
<keyword evidence="11" id="KW-1185">Reference proteome</keyword>
<name>A0ABW3EG64_9ACTN</name>
<evidence type="ECO:0000259" key="7">
    <source>
        <dbReference type="Pfam" id="PF00703"/>
    </source>
</evidence>
<accession>A0ABW3EG64</accession>
<evidence type="ECO:0000256" key="1">
    <source>
        <dbReference type="ARBA" id="ARBA00007401"/>
    </source>
</evidence>
<dbReference type="Gene3D" id="2.60.120.260">
    <property type="entry name" value="Galactose-binding domain-like"/>
    <property type="match status" value="1"/>
</dbReference>
<comment type="similarity">
    <text evidence="1 6">Belongs to the glycosyl hydrolase 2 family.</text>
</comment>
<evidence type="ECO:0000259" key="9">
    <source>
        <dbReference type="Pfam" id="PF02837"/>
    </source>
</evidence>
<dbReference type="Gene3D" id="3.20.20.80">
    <property type="entry name" value="Glycosidases"/>
    <property type="match status" value="1"/>
</dbReference>
<evidence type="ECO:0000256" key="4">
    <source>
        <dbReference type="ARBA" id="ARBA00022801"/>
    </source>
</evidence>
<proteinExistence type="inferred from homology"/>
<dbReference type="PRINTS" id="PR00132">
    <property type="entry name" value="GLHYDRLASE2"/>
</dbReference>
<dbReference type="EMBL" id="JBHTJA010000002">
    <property type="protein sequence ID" value="MFD0899298.1"/>
    <property type="molecule type" value="Genomic_DNA"/>
</dbReference>
<dbReference type="SUPFAM" id="SSF49785">
    <property type="entry name" value="Galactose-binding domain-like"/>
    <property type="match status" value="1"/>
</dbReference>
<dbReference type="Pfam" id="PF00703">
    <property type="entry name" value="Glyco_hydro_2"/>
    <property type="match status" value="1"/>
</dbReference>